<dbReference type="AlphaFoldDB" id="A0A5B8UY66"/>
<organism evidence="1 2">
    <name type="scientific">Mucilaginibacter ginsenosidivorans</name>
    <dbReference type="NCBI Taxonomy" id="398053"/>
    <lineage>
        <taxon>Bacteria</taxon>
        <taxon>Pseudomonadati</taxon>
        <taxon>Bacteroidota</taxon>
        <taxon>Sphingobacteriia</taxon>
        <taxon>Sphingobacteriales</taxon>
        <taxon>Sphingobacteriaceae</taxon>
        <taxon>Mucilaginibacter</taxon>
    </lineage>
</organism>
<gene>
    <name evidence="1" type="ORF">FRZ54_16190</name>
</gene>
<proteinExistence type="predicted"/>
<protein>
    <recommendedName>
        <fullName evidence="3">Universal stress protein</fullName>
    </recommendedName>
</protein>
<name>A0A5B8UY66_9SPHI</name>
<dbReference type="Proteomes" id="UP000321479">
    <property type="component" value="Chromosome"/>
</dbReference>
<sequence>MGNILIINNSVLNTWGFAKLATTISRQFKYDITIYCRTPALCVPALALGAGDEPVDDMSTLEEKLEQFNTNSTGAGLAISPEGGIGARNISDLLIAQNIKLIIMSKEDDMLMNLSPNERLAFVNKLTCPVLLLPEGHYEYPDKVVYLTDLRYCTLDALRFLKHFGCSIYVAHMTLPGMTDMEERYAQETLADFAGRLNYNKMFLRNIRGKAKEYALEMITSQVGINCVVVESKKHLPLENFLPGLCERSRNYDRAALLVLPYLNWRR</sequence>
<accession>A0A5B8UY66</accession>
<dbReference type="OrthoDB" id="791762at2"/>
<keyword evidence="2" id="KW-1185">Reference proteome</keyword>
<dbReference type="EMBL" id="CP042436">
    <property type="protein sequence ID" value="QEC64050.1"/>
    <property type="molecule type" value="Genomic_DNA"/>
</dbReference>
<dbReference type="KEGG" id="mgin:FRZ54_16190"/>
<evidence type="ECO:0000313" key="1">
    <source>
        <dbReference type="EMBL" id="QEC64050.1"/>
    </source>
</evidence>
<evidence type="ECO:0000313" key="2">
    <source>
        <dbReference type="Proteomes" id="UP000321479"/>
    </source>
</evidence>
<dbReference type="RefSeq" id="WP_147032623.1">
    <property type="nucleotide sequence ID" value="NZ_CP042436.1"/>
</dbReference>
<reference evidence="1 2" key="1">
    <citation type="journal article" date="2017" name="Curr. Microbiol.">
        <title>Mucilaginibacter ginsenosidivorans sp. nov., Isolated from Soil of Ginseng Field.</title>
        <authorList>
            <person name="Kim M.M."/>
            <person name="Siddiqi M.Z."/>
            <person name="Im W.T."/>
        </authorList>
    </citation>
    <scope>NUCLEOTIDE SEQUENCE [LARGE SCALE GENOMIC DNA]</scope>
    <source>
        <strain evidence="1 2">Gsoil 3017</strain>
    </source>
</reference>
<evidence type="ECO:0008006" key="3">
    <source>
        <dbReference type="Google" id="ProtNLM"/>
    </source>
</evidence>